<dbReference type="Proteomes" id="UP000289437">
    <property type="component" value="Unassembled WGS sequence"/>
</dbReference>
<organism evidence="2 3">
    <name type="scientific">Granulicella sibirica</name>
    <dbReference type="NCBI Taxonomy" id="2479048"/>
    <lineage>
        <taxon>Bacteria</taxon>
        <taxon>Pseudomonadati</taxon>
        <taxon>Acidobacteriota</taxon>
        <taxon>Terriglobia</taxon>
        <taxon>Terriglobales</taxon>
        <taxon>Acidobacteriaceae</taxon>
        <taxon>Granulicella</taxon>
    </lineage>
</organism>
<dbReference type="RefSeq" id="WP_128914804.1">
    <property type="nucleotide sequence ID" value="NZ_RDSM01000003.1"/>
</dbReference>
<keyword evidence="3" id="KW-1185">Reference proteome</keyword>
<feature type="transmembrane region" description="Helical" evidence="1">
    <location>
        <begin position="227"/>
        <end position="249"/>
    </location>
</feature>
<name>A0A4Q0T156_9BACT</name>
<dbReference type="AlphaFoldDB" id="A0A4Q0T156"/>
<feature type="transmembrane region" description="Helical" evidence="1">
    <location>
        <begin position="36"/>
        <end position="55"/>
    </location>
</feature>
<feature type="transmembrane region" description="Helical" evidence="1">
    <location>
        <begin position="200"/>
        <end position="220"/>
    </location>
</feature>
<keyword evidence="1" id="KW-0472">Membrane</keyword>
<keyword evidence="1" id="KW-1133">Transmembrane helix</keyword>
<evidence type="ECO:0000313" key="2">
    <source>
        <dbReference type="EMBL" id="RXH55136.1"/>
    </source>
</evidence>
<protein>
    <recommendedName>
        <fullName evidence="4">DoxX family protein</fullName>
    </recommendedName>
</protein>
<sequence>MPSPLVLLPCLTGLIFLALGLTLNRKRLAENATPTLPRLILIGPIFYGASLGVFGTEHFTVARFIQQGVPTWIPFPLFWTYVVGIGLLAAGLSILANRVVWLSAPLLAGMIFLFVLTIHLPRLAHLHDRVSLAVLLRDTAFAGTALILTALHRPRTPWLAPLGRATIAIAAIVFAAIYIGHPQTALGLPLEMLSPAWLPAPHTFATIGAILLFVSGAAILAQRRIPLAAAVLGSWLTLVTVAFYLPIFFMAKGTGAQIEGMNYVADTLMFAGTALIAGLRPEAPESTIR</sequence>
<evidence type="ECO:0000313" key="3">
    <source>
        <dbReference type="Proteomes" id="UP000289437"/>
    </source>
</evidence>
<evidence type="ECO:0000256" key="1">
    <source>
        <dbReference type="SAM" id="Phobius"/>
    </source>
</evidence>
<evidence type="ECO:0008006" key="4">
    <source>
        <dbReference type="Google" id="ProtNLM"/>
    </source>
</evidence>
<gene>
    <name evidence="2" type="ORF">GRAN_4240</name>
</gene>
<reference evidence="2 3" key="1">
    <citation type="submission" date="2018-11" db="EMBL/GenBank/DDBJ databases">
        <authorList>
            <person name="Mardanov A.V."/>
            <person name="Ravin N.V."/>
            <person name="Dedysh S.N."/>
        </authorList>
    </citation>
    <scope>NUCLEOTIDE SEQUENCE [LARGE SCALE GENOMIC DNA]</scope>
    <source>
        <strain evidence="2 3">AF10</strain>
    </source>
</reference>
<feature type="transmembrane region" description="Helical" evidence="1">
    <location>
        <begin position="132"/>
        <end position="151"/>
    </location>
</feature>
<feature type="transmembrane region" description="Helical" evidence="1">
    <location>
        <begin position="99"/>
        <end position="120"/>
    </location>
</feature>
<feature type="transmembrane region" description="Helical" evidence="1">
    <location>
        <begin position="6"/>
        <end position="24"/>
    </location>
</feature>
<dbReference type="EMBL" id="RDSM01000003">
    <property type="protein sequence ID" value="RXH55136.1"/>
    <property type="molecule type" value="Genomic_DNA"/>
</dbReference>
<dbReference type="OrthoDB" id="116039at2"/>
<feature type="transmembrane region" description="Helical" evidence="1">
    <location>
        <begin position="75"/>
        <end position="92"/>
    </location>
</feature>
<keyword evidence="1" id="KW-0812">Transmembrane</keyword>
<accession>A0A4Q0T156</accession>
<feature type="transmembrane region" description="Helical" evidence="1">
    <location>
        <begin position="158"/>
        <end position="180"/>
    </location>
</feature>
<proteinExistence type="predicted"/>
<comment type="caution">
    <text evidence="2">The sequence shown here is derived from an EMBL/GenBank/DDBJ whole genome shotgun (WGS) entry which is preliminary data.</text>
</comment>
<feature type="transmembrane region" description="Helical" evidence="1">
    <location>
        <begin position="261"/>
        <end position="279"/>
    </location>
</feature>
<reference evidence="3" key="2">
    <citation type="submission" date="2019-02" db="EMBL/GenBank/DDBJ databases">
        <title>Granulicella sibirica sp. nov., a psychrotolerant acidobacterium isolated from an organic soil layer in forested tundra, West Siberia.</title>
        <authorList>
            <person name="Oshkin I.Y."/>
            <person name="Kulichevskaya I.S."/>
            <person name="Rijpstra W.I.C."/>
            <person name="Sinninghe Damste J.S."/>
            <person name="Rakitin A.L."/>
            <person name="Ravin N.V."/>
            <person name="Dedysh S.N."/>
        </authorList>
    </citation>
    <scope>NUCLEOTIDE SEQUENCE [LARGE SCALE GENOMIC DNA]</scope>
    <source>
        <strain evidence="3">AF10</strain>
    </source>
</reference>